<gene>
    <name evidence="2" type="ORF">CK203_099847</name>
</gene>
<evidence type="ECO:0000313" key="3">
    <source>
        <dbReference type="Proteomes" id="UP000288805"/>
    </source>
</evidence>
<feature type="region of interest" description="Disordered" evidence="1">
    <location>
        <begin position="368"/>
        <end position="392"/>
    </location>
</feature>
<organism evidence="2 3">
    <name type="scientific">Vitis vinifera</name>
    <name type="common">Grape</name>
    <dbReference type="NCBI Taxonomy" id="29760"/>
    <lineage>
        <taxon>Eukaryota</taxon>
        <taxon>Viridiplantae</taxon>
        <taxon>Streptophyta</taxon>
        <taxon>Embryophyta</taxon>
        <taxon>Tracheophyta</taxon>
        <taxon>Spermatophyta</taxon>
        <taxon>Magnoliopsida</taxon>
        <taxon>eudicotyledons</taxon>
        <taxon>Gunneridae</taxon>
        <taxon>Pentapetalae</taxon>
        <taxon>rosids</taxon>
        <taxon>Vitales</taxon>
        <taxon>Vitaceae</taxon>
        <taxon>Viteae</taxon>
        <taxon>Vitis</taxon>
    </lineage>
</organism>
<dbReference type="PANTHER" id="PTHR34427">
    <property type="entry name" value="DUF4283 DOMAIN PROTEIN"/>
    <property type="match status" value="1"/>
</dbReference>
<sequence length="561" mass="61468">MLKECLQEGSRLLKGVRLSLDWWAPTMGCSRVEFQRDVSWVRIPGLPLQFWCMEFFRRVGDACGGFVDVDEETKKSRYRRGARILVKNNGKEVPGRLEVADEPVSKTSNAPSEQGEGGCDPRAKERVKEMHYGGGNPAAGVGDRVTGWEIRIPEDKAGKKDGGGLVSLQEVTGLMKETPDAAKGGAAEVIRKDKMKRFEKGRSIEAGKAGKDGPSSKRAELENQLGGPACSRMPSSHRAKSPFKKVVLGRLKREGRWAGSFRPNSSWEPSTHRAKSLFKRMGMGCFKKEGRWAGSTRPNRSKEVIKGSAHVSVLGLPSSAAGENKEELPTPRCTKDFSMQEALALGQDRNAPPWKSYTSGMYPISTTLGGVSGESSGPSSSSPSLPGMGDSMGISQLRQLEETIEDPLETELPLCMVLKDGRSFSLPGNEGASCQEGGIGAVSLRSREGEVQTPHLQIIGVGEKENDKSPWINKKFLGFCKSVGVSIEGFEEDILRILKEIENKRCFIRKSNEKKRGTLSGSRKERELKKLVSTINYDGVAGRETEERELGRQMTVVPYEA</sequence>
<protein>
    <submittedName>
        <fullName evidence="2">Uncharacterized protein</fullName>
    </submittedName>
</protein>
<proteinExistence type="predicted"/>
<name>A0A438DZ10_VITVI</name>
<feature type="compositionally biased region" description="Low complexity" evidence="1">
    <location>
        <begin position="373"/>
        <end position="392"/>
    </location>
</feature>
<reference evidence="2 3" key="1">
    <citation type="journal article" date="2018" name="PLoS Genet.">
        <title>Population sequencing reveals clonal diversity and ancestral inbreeding in the grapevine cultivar Chardonnay.</title>
        <authorList>
            <person name="Roach M.J."/>
            <person name="Johnson D.L."/>
            <person name="Bohlmann J."/>
            <person name="van Vuuren H.J."/>
            <person name="Jones S.J."/>
            <person name="Pretorius I.S."/>
            <person name="Schmidt S.A."/>
            <person name="Borneman A.R."/>
        </authorList>
    </citation>
    <scope>NUCLEOTIDE SEQUENCE [LARGE SCALE GENOMIC DNA]</scope>
    <source>
        <strain evidence="3">cv. Chardonnay</strain>
        <tissue evidence="2">Leaf</tissue>
    </source>
</reference>
<evidence type="ECO:0000256" key="1">
    <source>
        <dbReference type="SAM" id="MobiDB-lite"/>
    </source>
</evidence>
<comment type="caution">
    <text evidence="2">The sequence shown here is derived from an EMBL/GenBank/DDBJ whole genome shotgun (WGS) entry which is preliminary data.</text>
</comment>
<dbReference type="AlphaFoldDB" id="A0A438DZ10"/>
<feature type="compositionally biased region" description="Basic and acidic residues" evidence="1">
    <location>
        <begin position="200"/>
        <end position="221"/>
    </location>
</feature>
<feature type="region of interest" description="Disordered" evidence="1">
    <location>
        <begin position="200"/>
        <end position="240"/>
    </location>
</feature>
<evidence type="ECO:0000313" key="2">
    <source>
        <dbReference type="EMBL" id="RVW40735.1"/>
    </source>
</evidence>
<feature type="region of interest" description="Disordered" evidence="1">
    <location>
        <begin position="98"/>
        <end position="121"/>
    </location>
</feature>
<dbReference type="Proteomes" id="UP000288805">
    <property type="component" value="Unassembled WGS sequence"/>
</dbReference>
<accession>A0A438DZ10</accession>
<dbReference type="PANTHER" id="PTHR34427:SF5">
    <property type="entry name" value="DUF4283 DOMAIN-CONTAINING PROTEIN"/>
    <property type="match status" value="1"/>
</dbReference>
<dbReference type="EMBL" id="QGNW01001454">
    <property type="protein sequence ID" value="RVW40735.1"/>
    <property type="molecule type" value="Genomic_DNA"/>
</dbReference>